<dbReference type="PATRIC" id="fig|49338.4.peg.2835"/>
<proteinExistence type="predicted"/>
<organism evidence="3">
    <name type="scientific">Desulfitobacterium hafniense</name>
    <name type="common">Desulfitobacterium frappieri</name>
    <dbReference type="NCBI Taxonomy" id="49338"/>
    <lineage>
        <taxon>Bacteria</taxon>
        <taxon>Bacillati</taxon>
        <taxon>Bacillota</taxon>
        <taxon>Clostridia</taxon>
        <taxon>Eubacteriales</taxon>
        <taxon>Desulfitobacteriaceae</taxon>
        <taxon>Desulfitobacterium</taxon>
    </lineage>
</organism>
<feature type="domain" description="DUF4179" evidence="2">
    <location>
        <begin position="47"/>
        <end position="132"/>
    </location>
</feature>
<evidence type="ECO:0000256" key="1">
    <source>
        <dbReference type="SAM" id="Phobius"/>
    </source>
</evidence>
<evidence type="ECO:0000313" key="3">
    <source>
        <dbReference type="EMBL" id="CDX02528.1"/>
    </source>
</evidence>
<dbReference type="EMBL" id="LK996017">
    <property type="protein sequence ID" value="CDX02528.1"/>
    <property type="molecule type" value="Genomic_DNA"/>
</dbReference>
<dbReference type="Pfam" id="PF13786">
    <property type="entry name" value="DUF4179"/>
    <property type="match status" value="1"/>
</dbReference>
<dbReference type="RefSeq" id="WP_208925742.1">
    <property type="nucleotide sequence ID" value="NZ_LK996017.1"/>
</dbReference>
<evidence type="ECO:0000259" key="2">
    <source>
        <dbReference type="Pfam" id="PF13786"/>
    </source>
</evidence>
<name>A0A098B0X3_DESHA</name>
<dbReference type="InterPro" id="IPR025436">
    <property type="entry name" value="DUF4179"/>
</dbReference>
<sequence>MKNVEELFEEGKAQMDRIQVPDELEMRLRSALEKAEPKPKPLFFYQRQARQFKIALVLVLALLIGFNYNAIASYGKQLFGYDQVMDGTLRELNELGKGQLIGKSHTFPNGVSLTVDYVMLDENQLLLFYTVKAPEEDVSNALSPFMSLQNLFGESRCISSQGRINEEESEAKYIASFEPPSILARKLTLNFALNGQGVSTPAEITFSLDRNTAMGHTLKKELNQTIVVDQTELILQSIVASPTRTVIKGSAQNILGLAMDTLSGERFRPTDINLRLTANGEAIEVKGRGLSTDMKGITFHTNFDALPASLHELKLELVSFSADHDVNQQYSLNREEKPQVLDMLGQQIEINKLEETHGETLLTLTSEESVVLTKVYLLADGQQIALEETINDDYVKSSDGTIKHQRTLRFLGTGKDLQLDVKRMTYSKNYNKVIDIPLD</sequence>
<gene>
    <name evidence="3" type="ORF">DPCES_2641</name>
</gene>
<reference evidence="3" key="1">
    <citation type="submission" date="2014-07" db="EMBL/GenBank/DDBJ databases">
        <authorList>
            <person name="Hornung V.Bastian."/>
        </authorList>
    </citation>
    <scope>NUCLEOTIDE SEQUENCE</scope>
    <source>
        <strain evidence="3">PCE-S</strain>
    </source>
</reference>
<protein>
    <submittedName>
        <fullName evidence="3">BH2027 protein</fullName>
    </submittedName>
</protein>
<keyword evidence="1" id="KW-0472">Membrane</keyword>
<feature type="transmembrane region" description="Helical" evidence="1">
    <location>
        <begin position="54"/>
        <end position="75"/>
    </location>
</feature>
<dbReference type="AlphaFoldDB" id="A0A098B0X3"/>
<keyword evidence="1" id="KW-1133">Transmembrane helix</keyword>
<accession>A0A098B0X3</accession>
<keyword evidence="1" id="KW-0812">Transmembrane</keyword>